<keyword evidence="6" id="KW-0066">ATP synthesis</keyword>
<evidence type="ECO:0000256" key="1">
    <source>
        <dbReference type="ARBA" id="ARBA00004370"/>
    </source>
</evidence>
<evidence type="ECO:0000256" key="2">
    <source>
        <dbReference type="ARBA" id="ARBA00022448"/>
    </source>
</evidence>
<organism evidence="8 9">
    <name type="scientific">Fundicoccus culcitae</name>
    <dbReference type="NCBI Taxonomy" id="2969821"/>
    <lineage>
        <taxon>Bacteria</taxon>
        <taxon>Bacillati</taxon>
        <taxon>Bacillota</taxon>
        <taxon>Bacilli</taxon>
        <taxon>Lactobacillales</taxon>
        <taxon>Aerococcaceae</taxon>
        <taxon>Fundicoccus</taxon>
    </lineage>
</organism>
<comment type="subcellular location">
    <subcellularLocation>
        <location evidence="1">Membrane</location>
    </subcellularLocation>
</comment>
<evidence type="ECO:0000256" key="3">
    <source>
        <dbReference type="ARBA" id="ARBA00022781"/>
    </source>
</evidence>
<feature type="region of interest" description="Disordered" evidence="7">
    <location>
        <begin position="1"/>
        <end position="23"/>
    </location>
</feature>
<protein>
    <submittedName>
        <fullName evidence="8">F0F1 ATP synthase subunit delta</fullName>
    </submittedName>
</protein>
<dbReference type="InterPro" id="IPR000711">
    <property type="entry name" value="ATPase_OSCP/dsu"/>
</dbReference>
<evidence type="ECO:0000256" key="6">
    <source>
        <dbReference type="ARBA" id="ARBA00023310"/>
    </source>
</evidence>
<name>A0ABY5P6I4_9LACT</name>
<accession>A0ABY5P6I4</accession>
<keyword evidence="4" id="KW-0406">Ion transport</keyword>
<evidence type="ECO:0000256" key="7">
    <source>
        <dbReference type="SAM" id="MobiDB-lite"/>
    </source>
</evidence>
<keyword evidence="3" id="KW-0375">Hydrogen ion transport</keyword>
<evidence type="ECO:0000313" key="8">
    <source>
        <dbReference type="EMBL" id="UUX33990.1"/>
    </source>
</evidence>
<keyword evidence="5" id="KW-0472">Membrane</keyword>
<evidence type="ECO:0000313" key="9">
    <source>
        <dbReference type="Proteomes" id="UP001315967"/>
    </source>
</evidence>
<dbReference type="EMBL" id="CP102453">
    <property type="protein sequence ID" value="UUX33990.1"/>
    <property type="molecule type" value="Genomic_DNA"/>
</dbReference>
<keyword evidence="2" id="KW-0813">Transport</keyword>
<dbReference type="RefSeq" id="WP_313793492.1">
    <property type="nucleotide sequence ID" value="NZ_CP102453.1"/>
</dbReference>
<dbReference type="Proteomes" id="UP001315967">
    <property type="component" value="Chromosome"/>
</dbReference>
<dbReference type="Pfam" id="PF00213">
    <property type="entry name" value="OSCP"/>
    <property type="match status" value="1"/>
</dbReference>
<sequence>MTDTQNRVVVNNESSLNNPKETTTRTVNFEDELLRSINQKDIVSLTGDEMPKKAERLTITSAYPLTKEEKEKIVTKYIEKTATQLRQIKTIVDPKLISGVRLQSESFYYEVSGQKTLRELKDYLSKNPIIEEGL</sequence>
<evidence type="ECO:0000256" key="5">
    <source>
        <dbReference type="ARBA" id="ARBA00023136"/>
    </source>
</evidence>
<keyword evidence="9" id="KW-1185">Reference proteome</keyword>
<reference evidence="8 9" key="1">
    <citation type="submission" date="2022-08" db="EMBL/GenBank/DDBJ databases">
        <title>Aerococcaceae sp. nov isolated from spoiled eye mask.</title>
        <authorList>
            <person name="Zhou G."/>
            <person name="Xie X.-B."/>
            <person name="Shi Q.-S."/>
            <person name="Wang Y.-S."/>
            <person name="Wen X."/>
            <person name="Peng H."/>
            <person name="Yang X.-J."/>
            <person name="Tao H.-B."/>
            <person name="Huang X.-M."/>
        </authorList>
    </citation>
    <scope>NUCLEOTIDE SEQUENCE [LARGE SCALE GENOMIC DNA]</scope>
    <source>
        <strain evidence="9">DM20194951</strain>
    </source>
</reference>
<gene>
    <name evidence="8" type="ORF">NRE15_14070</name>
</gene>
<proteinExistence type="predicted"/>
<evidence type="ECO:0000256" key="4">
    <source>
        <dbReference type="ARBA" id="ARBA00023065"/>
    </source>
</evidence>